<protein>
    <submittedName>
        <fullName evidence="2">N-acetyltransferase</fullName>
    </submittedName>
</protein>
<dbReference type="EMBL" id="VBTH01000025">
    <property type="protein sequence ID" value="TLQ03388.1"/>
    <property type="molecule type" value="Genomic_DNA"/>
</dbReference>
<gene>
    <name evidence="2" type="ORF">FEZ51_09625</name>
</gene>
<dbReference type="Gene3D" id="3.40.630.30">
    <property type="match status" value="1"/>
</dbReference>
<dbReference type="CDD" id="cd04301">
    <property type="entry name" value="NAT_SF"/>
    <property type="match status" value="1"/>
</dbReference>
<evidence type="ECO:0000313" key="3">
    <source>
        <dbReference type="Proteomes" id="UP000305541"/>
    </source>
</evidence>
<dbReference type="SUPFAM" id="SSF55729">
    <property type="entry name" value="Acyl-CoA N-acyltransferases (Nat)"/>
    <property type="match status" value="1"/>
</dbReference>
<dbReference type="PROSITE" id="PS51186">
    <property type="entry name" value="GNAT"/>
    <property type="match status" value="1"/>
</dbReference>
<dbReference type="Proteomes" id="UP000305541">
    <property type="component" value="Unassembled WGS sequence"/>
</dbReference>
<comment type="caution">
    <text evidence="2">The sequence shown here is derived from an EMBL/GenBank/DDBJ whole genome shotgun (WGS) entry which is preliminary data.</text>
</comment>
<dbReference type="InterPro" id="IPR016181">
    <property type="entry name" value="Acyl_CoA_acyltransferase"/>
</dbReference>
<name>A0A5R9BRN2_9LACO</name>
<dbReference type="AlphaFoldDB" id="A0A5R9BRN2"/>
<organism evidence="2 3">
    <name type="scientific">Pediococcus stilesii</name>
    <dbReference type="NCBI Taxonomy" id="331679"/>
    <lineage>
        <taxon>Bacteria</taxon>
        <taxon>Bacillati</taxon>
        <taxon>Bacillota</taxon>
        <taxon>Bacilli</taxon>
        <taxon>Lactobacillales</taxon>
        <taxon>Lactobacillaceae</taxon>
        <taxon>Pediococcus</taxon>
    </lineage>
</organism>
<accession>A0A5R9BRN2</accession>
<dbReference type="Pfam" id="PF00583">
    <property type="entry name" value="Acetyltransf_1"/>
    <property type="match status" value="1"/>
</dbReference>
<dbReference type="OrthoDB" id="9797178at2"/>
<dbReference type="GO" id="GO:0016747">
    <property type="term" value="F:acyltransferase activity, transferring groups other than amino-acyl groups"/>
    <property type="evidence" value="ECO:0007669"/>
    <property type="project" value="InterPro"/>
</dbReference>
<dbReference type="InterPro" id="IPR000182">
    <property type="entry name" value="GNAT_dom"/>
</dbReference>
<sequence length="173" mass="19670">MQVRTVKPEDYSQIDELIRAAFTNTEHGYGQESELVNKIRTSDEYVDGLELVVTQDKAILGYGLLSEVHIKNKDQSFTGLVLAPLAVRVEFQKKGVGRLLMEELEKRATKLNYRFISILGHPSYYPKFNYVPASEYNVWPPFNVPDEAFMIKPLFKGALDGISGTVRYSKAFD</sequence>
<evidence type="ECO:0000259" key="1">
    <source>
        <dbReference type="PROSITE" id="PS51186"/>
    </source>
</evidence>
<proteinExistence type="predicted"/>
<evidence type="ECO:0000313" key="2">
    <source>
        <dbReference type="EMBL" id="TLQ03388.1"/>
    </source>
</evidence>
<dbReference type="RefSeq" id="WP_138474904.1">
    <property type="nucleotide sequence ID" value="NZ_VBTH01000025.1"/>
</dbReference>
<keyword evidence="2" id="KW-0808">Transferase</keyword>
<reference evidence="2 3" key="1">
    <citation type="submission" date="2019-05" db="EMBL/GenBank/DDBJ databases">
        <title>The metagenome of a microbial culture collection derived from dairy environment covers the genomic content of the human microbiome.</title>
        <authorList>
            <person name="Roder T."/>
            <person name="Wuthrich D."/>
            <person name="Sattari Z."/>
            <person name="Von Ah U."/>
            <person name="Bar C."/>
            <person name="Ronchi F."/>
            <person name="Macpherson A.J."/>
            <person name="Ganal-Vonarburg S.C."/>
            <person name="Bruggmann R."/>
            <person name="Vergeres G."/>
        </authorList>
    </citation>
    <scope>NUCLEOTIDE SEQUENCE [LARGE SCALE GENOMIC DNA]</scope>
    <source>
        <strain evidence="2 3">FAM 18815</strain>
    </source>
</reference>
<feature type="domain" description="N-acetyltransferase" evidence="1">
    <location>
        <begin position="1"/>
        <end position="155"/>
    </location>
</feature>